<reference evidence="1 2" key="1">
    <citation type="journal article" date="2020" name="Nature">
        <title>Bacterial chemolithoautotrophy via manganese oxidation.</title>
        <authorList>
            <person name="Yu H."/>
            <person name="Leadbetter J.R."/>
        </authorList>
    </citation>
    <scope>NUCLEOTIDE SEQUENCE [LARGE SCALE GENOMIC DNA]</scope>
    <source>
        <strain evidence="1 2">Mn-1</strain>
    </source>
</reference>
<gene>
    <name evidence="1" type="ORF">MNODULE_18920</name>
</gene>
<accession>A0A7X6DT01</accession>
<dbReference type="Proteomes" id="UP000534783">
    <property type="component" value="Unassembled WGS sequence"/>
</dbReference>
<evidence type="ECO:0008006" key="3">
    <source>
        <dbReference type="Google" id="ProtNLM"/>
    </source>
</evidence>
<dbReference type="EMBL" id="VTOW01000004">
    <property type="protein sequence ID" value="NKE72827.1"/>
    <property type="molecule type" value="Genomic_DNA"/>
</dbReference>
<comment type="caution">
    <text evidence="1">The sequence shown here is derived from an EMBL/GenBank/DDBJ whole genome shotgun (WGS) entry which is preliminary data.</text>
</comment>
<name>A0A7X6DT01_9BACT</name>
<sequence>MPRDVTDYLRGPEVDLSEMIWQMPPAYHQRREEDNTITFFRSGQPKGEENFALRLTIKNGHITKVIQGPALSDEDLEQIHNKIEQNLLQLTGDHFHRGVLFSSTPIQGSWRYKDKFQILPPPPESPMPGPGHDFGFARYPFVLELKYSGSANFKINMMRGTKTTEELSYLFSSLLEGSIYGLGQRPRSHWVLLPERRSFWQRLFAKTRRWDVGFCNEFYTLGDMGKIHKFSSNDHLPPLPFEESKKYYLERCDSLNSDGLKLPENFEESLDRFFSLPIEKRESYLRAGYYFQRSSMIFDYSSSISYIALIQAVEAIMPSISSSEVCETCKSTLRKGPTSLFAEFLESLLGNSSDAHRHLKVFYSVRSALSHGGKILHLDRVGGGGVLSMGELARFINLRRIVRLALVKWLYE</sequence>
<organism evidence="1 2">
    <name type="scientific">Candidatus Manganitrophus noduliformans</name>
    <dbReference type="NCBI Taxonomy" id="2606439"/>
    <lineage>
        <taxon>Bacteria</taxon>
        <taxon>Pseudomonadati</taxon>
        <taxon>Nitrospirota</taxon>
        <taxon>Nitrospiria</taxon>
        <taxon>Candidatus Troglogloeales</taxon>
        <taxon>Candidatus Manganitrophaceae</taxon>
        <taxon>Candidatus Manganitrophus</taxon>
    </lineage>
</organism>
<dbReference type="RefSeq" id="WP_168062764.1">
    <property type="nucleotide sequence ID" value="NZ_VTOW01000004.1"/>
</dbReference>
<dbReference type="AlphaFoldDB" id="A0A7X6DT01"/>
<evidence type="ECO:0000313" key="1">
    <source>
        <dbReference type="EMBL" id="NKE72827.1"/>
    </source>
</evidence>
<evidence type="ECO:0000313" key="2">
    <source>
        <dbReference type="Proteomes" id="UP000534783"/>
    </source>
</evidence>
<proteinExistence type="predicted"/>
<keyword evidence="2" id="KW-1185">Reference proteome</keyword>
<protein>
    <recommendedName>
        <fullName evidence="3">Apea-like HEPN domain-containing protein</fullName>
    </recommendedName>
</protein>